<dbReference type="EMBL" id="JAZIBG010000025">
    <property type="protein sequence ID" value="MEF7614439.1"/>
    <property type="molecule type" value="Genomic_DNA"/>
</dbReference>
<evidence type="ECO:0000313" key="2">
    <source>
        <dbReference type="Proteomes" id="UP001336250"/>
    </source>
</evidence>
<dbReference type="Proteomes" id="UP001336250">
    <property type="component" value="Unassembled WGS sequence"/>
</dbReference>
<comment type="caution">
    <text evidence="1">The sequence shown here is derived from an EMBL/GenBank/DDBJ whole genome shotgun (WGS) entry which is preliminary data.</text>
</comment>
<protein>
    <recommendedName>
        <fullName evidence="3">MucB/RseB N-terminal domain-containing protein</fullName>
    </recommendedName>
</protein>
<evidence type="ECO:0008006" key="3">
    <source>
        <dbReference type="Google" id="ProtNLM"/>
    </source>
</evidence>
<proteinExistence type="predicted"/>
<sequence length="178" mass="19384">MVAGGHALAAEASGRVRADRIVLPPERRTSESPSGRFVLTVESRDGWRSRYALATLRLHDDAGPRMLWQKQLPHERGPRHLLVTDAGQTVLVDEWINVPSRHALMLLAVDGTEMAHLGLDALVQLLGVPRRAVADHARLGIWLSAPPMVAADGRSVRFEAAGRALLMNLSEGSVTARD</sequence>
<name>A0AAW9Q594_9BURK</name>
<organism evidence="1 2">
    <name type="scientific">Aquincola agrisoli</name>
    <dbReference type="NCBI Taxonomy" id="3119538"/>
    <lineage>
        <taxon>Bacteria</taxon>
        <taxon>Pseudomonadati</taxon>
        <taxon>Pseudomonadota</taxon>
        <taxon>Betaproteobacteria</taxon>
        <taxon>Burkholderiales</taxon>
        <taxon>Sphaerotilaceae</taxon>
        <taxon>Aquincola</taxon>
    </lineage>
</organism>
<dbReference type="AlphaFoldDB" id="A0AAW9Q594"/>
<accession>A0AAW9Q594</accession>
<reference evidence="1 2" key="1">
    <citation type="submission" date="2024-02" db="EMBL/GenBank/DDBJ databases">
        <title>Genome sequence of Aquincola sp. MAHUQ-54.</title>
        <authorList>
            <person name="Huq M.A."/>
        </authorList>
    </citation>
    <scope>NUCLEOTIDE SEQUENCE [LARGE SCALE GENOMIC DNA]</scope>
    <source>
        <strain evidence="1 2">MAHUQ-54</strain>
    </source>
</reference>
<gene>
    <name evidence="1" type="ORF">V4F39_11015</name>
</gene>
<evidence type="ECO:0000313" key="1">
    <source>
        <dbReference type="EMBL" id="MEF7614439.1"/>
    </source>
</evidence>
<keyword evidence="2" id="KW-1185">Reference proteome</keyword>